<accession>A0ABQ2JCZ9</accession>
<evidence type="ECO:0000313" key="1">
    <source>
        <dbReference type="EMBL" id="GGN43312.1"/>
    </source>
</evidence>
<dbReference type="Pfam" id="PF13565">
    <property type="entry name" value="HTH_32"/>
    <property type="match status" value="1"/>
</dbReference>
<reference evidence="2" key="1">
    <citation type="journal article" date="2019" name="Int. J. Syst. Evol. Microbiol.">
        <title>The Global Catalogue of Microorganisms (GCM) 10K type strain sequencing project: providing services to taxonomists for standard genome sequencing and annotation.</title>
        <authorList>
            <consortium name="The Broad Institute Genomics Platform"/>
            <consortium name="The Broad Institute Genome Sequencing Center for Infectious Disease"/>
            <person name="Wu L."/>
            <person name="Ma J."/>
        </authorList>
    </citation>
    <scope>NUCLEOTIDE SEQUENCE [LARGE SCALE GENOMIC DNA]</scope>
    <source>
        <strain evidence="2">CGMCC 4.7323</strain>
    </source>
</reference>
<dbReference type="SUPFAM" id="SSF46689">
    <property type="entry name" value="Homeodomain-like"/>
    <property type="match status" value="1"/>
</dbReference>
<protein>
    <recommendedName>
        <fullName evidence="3">Transposase</fullName>
    </recommendedName>
</protein>
<gene>
    <name evidence="1" type="ORF">GCM10012285_24620</name>
</gene>
<comment type="caution">
    <text evidence="1">The sequence shown here is derived from an EMBL/GenBank/DDBJ whole genome shotgun (WGS) entry which is preliminary data.</text>
</comment>
<sequence>MYAWIARYDEGGLEALADRSRRPHTSPTQVVGDVEATICELRLAHPRWGARRIVHELQRRGTASVPGRSTVHRILVRNGLVRPK</sequence>
<dbReference type="InterPro" id="IPR009057">
    <property type="entry name" value="Homeodomain-like_sf"/>
</dbReference>
<dbReference type="EMBL" id="BMND01000008">
    <property type="protein sequence ID" value="GGN43312.1"/>
    <property type="molecule type" value="Genomic_DNA"/>
</dbReference>
<keyword evidence="2" id="KW-1185">Reference proteome</keyword>
<organism evidence="1 2">
    <name type="scientific">Streptomyces kronopolitis</name>
    <dbReference type="NCBI Taxonomy" id="1612435"/>
    <lineage>
        <taxon>Bacteria</taxon>
        <taxon>Bacillati</taxon>
        <taxon>Actinomycetota</taxon>
        <taxon>Actinomycetes</taxon>
        <taxon>Kitasatosporales</taxon>
        <taxon>Streptomycetaceae</taxon>
        <taxon>Streptomyces</taxon>
    </lineage>
</organism>
<dbReference type="Proteomes" id="UP000600080">
    <property type="component" value="Unassembled WGS sequence"/>
</dbReference>
<proteinExistence type="predicted"/>
<evidence type="ECO:0000313" key="2">
    <source>
        <dbReference type="Proteomes" id="UP000600080"/>
    </source>
</evidence>
<name>A0ABQ2JCZ9_9ACTN</name>
<evidence type="ECO:0008006" key="3">
    <source>
        <dbReference type="Google" id="ProtNLM"/>
    </source>
</evidence>